<reference evidence="3" key="1">
    <citation type="submission" date="2011-12" db="EMBL/GenBank/DDBJ databases">
        <title>Complete genome sequence of Streptomyces cattleya strain DSM 46488.</title>
        <authorList>
            <person name="Ou H.-Y."/>
            <person name="Li P."/>
            <person name="Zhao C."/>
            <person name="O'Hagan D."/>
            <person name="Deng Z."/>
        </authorList>
    </citation>
    <scope>NUCLEOTIDE SEQUENCE [LARGE SCALE GENOMIC DNA]</scope>
    <source>
        <strain evidence="3">ATCC 35852 / DSM 46488 / JCM 4925 / NBRC 14057 / NRRL 8057</strain>
    </source>
</reference>
<proteinExistence type="predicted"/>
<feature type="compositionally biased region" description="Basic residues" evidence="1">
    <location>
        <begin position="1"/>
        <end position="22"/>
    </location>
</feature>
<feature type="region of interest" description="Disordered" evidence="1">
    <location>
        <begin position="1"/>
        <end position="48"/>
    </location>
</feature>
<evidence type="ECO:0000313" key="2">
    <source>
        <dbReference type="EMBL" id="AEW95369.1"/>
    </source>
</evidence>
<evidence type="ECO:0000256" key="1">
    <source>
        <dbReference type="SAM" id="MobiDB-lite"/>
    </source>
</evidence>
<dbReference type="Proteomes" id="UP000007842">
    <property type="component" value="Chromosome"/>
</dbReference>
<organism evidence="2 3">
    <name type="scientific">Streptantibioticus cattleyicolor (strain ATCC 35852 / DSM 46488 / JCM 4925 / NBRC 14057 / NRRL 8057)</name>
    <name type="common">Streptomyces cattleya</name>
    <dbReference type="NCBI Taxonomy" id="1003195"/>
    <lineage>
        <taxon>Bacteria</taxon>
        <taxon>Bacillati</taxon>
        <taxon>Actinomycetota</taxon>
        <taxon>Actinomycetes</taxon>
        <taxon>Kitasatosporales</taxon>
        <taxon>Streptomycetaceae</taxon>
        <taxon>Streptantibioticus</taxon>
    </lineage>
</organism>
<dbReference type="EMBL" id="CP003219">
    <property type="protein sequence ID" value="AEW95369.1"/>
    <property type="molecule type" value="Genomic_DNA"/>
</dbReference>
<feature type="compositionally biased region" description="Basic and acidic residues" evidence="1">
    <location>
        <begin position="35"/>
        <end position="48"/>
    </location>
</feature>
<dbReference type="AlphaFoldDB" id="G8WU70"/>
<dbReference type="KEGG" id="scy:SCATT_29980"/>
<accession>G8WU70</accession>
<name>G8WU70_STREN</name>
<sequence>MGKGHGRGRRYLLGYHQRHPRYLLHPTPRAGCPEGLDRKQANRDPLAH</sequence>
<protein>
    <submittedName>
        <fullName evidence="2">Uncharacterized protein</fullName>
    </submittedName>
</protein>
<gene>
    <name evidence="2" type="ordered locus">SCATT_29980</name>
</gene>
<keyword evidence="3" id="KW-1185">Reference proteome</keyword>
<evidence type="ECO:0000313" key="3">
    <source>
        <dbReference type="Proteomes" id="UP000007842"/>
    </source>
</evidence>
<dbReference type="HOGENOM" id="CLU_3158162_0_0_11"/>